<dbReference type="SUPFAM" id="SSF46689">
    <property type="entry name" value="Homeodomain-like"/>
    <property type="match status" value="2"/>
</dbReference>
<dbReference type="InterPro" id="IPR050204">
    <property type="entry name" value="AraC_XylS_family_regulators"/>
</dbReference>
<dbReference type="RefSeq" id="WP_221229312.1">
    <property type="nucleotide sequence ID" value="NZ_JACIJS010000004.1"/>
</dbReference>
<dbReference type="EMBL" id="JACIJS010000004">
    <property type="protein sequence ID" value="MBB5515447.1"/>
    <property type="molecule type" value="Genomic_DNA"/>
</dbReference>
<dbReference type="InterPro" id="IPR018060">
    <property type="entry name" value="HTH_AraC"/>
</dbReference>
<keyword evidence="6" id="KW-1185">Reference proteome</keyword>
<dbReference type="AlphaFoldDB" id="A0A840X457"/>
<dbReference type="InterPro" id="IPR032783">
    <property type="entry name" value="AraC_lig"/>
</dbReference>
<dbReference type="GO" id="GO:0003700">
    <property type="term" value="F:DNA-binding transcription factor activity"/>
    <property type="evidence" value="ECO:0007669"/>
    <property type="project" value="InterPro"/>
</dbReference>
<dbReference type="PANTHER" id="PTHR46796">
    <property type="entry name" value="HTH-TYPE TRANSCRIPTIONAL ACTIVATOR RHAS-RELATED"/>
    <property type="match status" value="1"/>
</dbReference>
<sequence length="264" mass="28550">MSDNSNIPDQIPDNRRFDRLNTLMERFSLDVRPAPVGKADLLITGGSAPEMLLFGRGIAPGPKDTVFFAARVDWGGAQNPLLAALPERITLPIAQDADLSALVAVMRAEVTAQRCGGGSVLSRLAEVLVVRLLRRQIEEGASSGGVLAGLADPRLSRAIVAMHDDPGHGWTSGSLADVAGLSLSRFSDLFLTCVGETPMSYLRRWRLTLARQDIERGDRIGTVAHRYAYGSAEGFTRAFRKYHGTAPIALRRDRQGAQDVSQVS</sequence>
<dbReference type="InterPro" id="IPR009057">
    <property type="entry name" value="Homeodomain-like_sf"/>
</dbReference>
<dbReference type="SMART" id="SM00342">
    <property type="entry name" value="HTH_ARAC"/>
    <property type="match status" value="1"/>
</dbReference>
<keyword evidence="2 5" id="KW-0238">DNA-binding</keyword>
<organism evidence="5 6">
    <name type="scientific">Rubricella aquisinus</name>
    <dbReference type="NCBI Taxonomy" id="2028108"/>
    <lineage>
        <taxon>Bacteria</taxon>
        <taxon>Pseudomonadati</taxon>
        <taxon>Pseudomonadota</taxon>
        <taxon>Alphaproteobacteria</taxon>
        <taxon>Rhodobacterales</taxon>
        <taxon>Paracoccaceae</taxon>
        <taxon>Rubricella</taxon>
    </lineage>
</organism>
<keyword evidence="3" id="KW-0804">Transcription</keyword>
<evidence type="ECO:0000313" key="6">
    <source>
        <dbReference type="Proteomes" id="UP000553766"/>
    </source>
</evidence>
<dbReference type="Proteomes" id="UP000553766">
    <property type="component" value="Unassembled WGS sequence"/>
</dbReference>
<dbReference type="Pfam" id="PF12852">
    <property type="entry name" value="Cupin_6"/>
    <property type="match status" value="1"/>
</dbReference>
<evidence type="ECO:0000313" key="5">
    <source>
        <dbReference type="EMBL" id="MBB5515447.1"/>
    </source>
</evidence>
<evidence type="ECO:0000256" key="2">
    <source>
        <dbReference type="ARBA" id="ARBA00023125"/>
    </source>
</evidence>
<dbReference type="InterPro" id="IPR018062">
    <property type="entry name" value="HTH_AraC-typ_CS"/>
</dbReference>
<keyword evidence="1" id="KW-0805">Transcription regulation</keyword>
<proteinExistence type="predicted"/>
<feature type="domain" description="HTH araC/xylS-type" evidence="4">
    <location>
        <begin position="156"/>
        <end position="253"/>
    </location>
</feature>
<dbReference type="PROSITE" id="PS00041">
    <property type="entry name" value="HTH_ARAC_FAMILY_1"/>
    <property type="match status" value="1"/>
</dbReference>
<accession>A0A840X457</accession>
<name>A0A840X457_9RHOB</name>
<dbReference type="PROSITE" id="PS01124">
    <property type="entry name" value="HTH_ARAC_FAMILY_2"/>
    <property type="match status" value="1"/>
</dbReference>
<protein>
    <submittedName>
        <fullName evidence="5">AraC-like DNA-binding protein</fullName>
    </submittedName>
</protein>
<evidence type="ECO:0000259" key="4">
    <source>
        <dbReference type="PROSITE" id="PS01124"/>
    </source>
</evidence>
<dbReference type="PANTHER" id="PTHR46796:SF7">
    <property type="entry name" value="ARAC FAMILY TRANSCRIPTIONAL REGULATOR"/>
    <property type="match status" value="1"/>
</dbReference>
<reference evidence="5 6" key="1">
    <citation type="submission" date="2020-08" db="EMBL/GenBank/DDBJ databases">
        <title>Genomic Encyclopedia of Type Strains, Phase IV (KMG-IV): sequencing the most valuable type-strain genomes for metagenomic binning, comparative biology and taxonomic classification.</title>
        <authorList>
            <person name="Goeker M."/>
        </authorList>
    </citation>
    <scope>NUCLEOTIDE SEQUENCE [LARGE SCALE GENOMIC DNA]</scope>
    <source>
        <strain evidence="5 6">DSM 103377</strain>
    </source>
</reference>
<dbReference type="Pfam" id="PF12833">
    <property type="entry name" value="HTH_18"/>
    <property type="match status" value="1"/>
</dbReference>
<evidence type="ECO:0000256" key="1">
    <source>
        <dbReference type="ARBA" id="ARBA00023015"/>
    </source>
</evidence>
<dbReference type="Gene3D" id="1.10.10.60">
    <property type="entry name" value="Homeodomain-like"/>
    <property type="match status" value="2"/>
</dbReference>
<evidence type="ECO:0000256" key="3">
    <source>
        <dbReference type="ARBA" id="ARBA00023163"/>
    </source>
</evidence>
<dbReference type="GO" id="GO:0043565">
    <property type="term" value="F:sequence-specific DNA binding"/>
    <property type="evidence" value="ECO:0007669"/>
    <property type="project" value="InterPro"/>
</dbReference>
<comment type="caution">
    <text evidence="5">The sequence shown here is derived from an EMBL/GenBank/DDBJ whole genome shotgun (WGS) entry which is preliminary data.</text>
</comment>
<gene>
    <name evidence="5" type="ORF">FHS89_001459</name>
</gene>